<dbReference type="GO" id="GO:0002758">
    <property type="term" value="P:innate immune response-activating signaling pathway"/>
    <property type="evidence" value="ECO:0007669"/>
    <property type="project" value="UniProtKB-ARBA"/>
</dbReference>
<dbReference type="Gene3D" id="1.10.10.10">
    <property type="entry name" value="Winged helix-like DNA-binding domain superfamily/Winged helix DNA-binding domain"/>
    <property type="match status" value="1"/>
</dbReference>
<evidence type="ECO:0008006" key="7">
    <source>
        <dbReference type="Google" id="ProtNLM"/>
    </source>
</evidence>
<dbReference type="InterPro" id="IPR036388">
    <property type="entry name" value="WH-like_DNA-bd_sf"/>
</dbReference>
<proteinExistence type="predicted"/>
<dbReference type="SUPFAM" id="SSF52540">
    <property type="entry name" value="P-loop containing nucleoside triphosphate hydrolases"/>
    <property type="match status" value="1"/>
</dbReference>
<feature type="domain" description="NB-ARC" evidence="3">
    <location>
        <begin position="69"/>
        <end position="244"/>
    </location>
</feature>
<evidence type="ECO:0000313" key="6">
    <source>
        <dbReference type="Proteomes" id="UP000775213"/>
    </source>
</evidence>
<gene>
    <name evidence="5" type="ORF">IEQ34_005700</name>
</gene>
<evidence type="ECO:0000256" key="1">
    <source>
        <dbReference type="ARBA" id="ARBA00022737"/>
    </source>
</evidence>
<dbReference type="AlphaFoldDB" id="A0AAV7H9D4"/>
<dbReference type="Pfam" id="PF00931">
    <property type="entry name" value="NB-ARC"/>
    <property type="match status" value="1"/>
</dbReference>
<protein>
    <recommendedName>
        <fullName evidence="7">NB-ARC domain-containing protein</fullName>
    </recommendedName>
</protein>
<evidence type="ECO:0000313" key="5">
    <source>
        <dbReference type="EMBL" id="KAH0465597.1"/>
    </source>
</evidence>
<comment type="caution">
    <text evidence="5">The sequence shown here is derived from an EMBL/GenBank/DDBJ whole genome shotgun (WGS) entry which is preliminary data.</text>
</comment>
<dbReference type="InterPro" id="IPR042197">
    <property type="entry name" value="Apaf_helical"/>
</dbReference>
<reference evidence="5 6" key="1">
    <citation type="journal article" date="2021" name="Hortic Res">
        <title>Chromosome-scale assembly of the Dendrobium chrysotoxum genome enhances the understanding of orchid evolution.</title>
        <authorList>
            <person name="Zhang Y."/>
            <person name="Zhang G.Q."/>
            <person name="Zhang D."/>
            <person name="Liu X.D."/>
            <person name="Xu X.Y."/>
            <person name="Sun W.H."/>
            <person name="Yu X."/>
            <person name="Zhu X."/>
            <person name="Wang Z.W."/>
            <person name="Zhao X."/>
            <person name="Zhong W.Y."/>
            <person name="Chen H."/>
            <person name="Yin W.L."/>
            <person name="Huang T."/>
            <person name="Niu S.C."/>
            <person name="Liu Z.J."/>
        </authorList>
    </citation>
    <scope>NUCLEOTIDE SEQUENCE [LARGE SCALE GENOMIC DNA]</scope>
    <source>
        <strain evidence="5">Lindl</strain>
    </source>
</reference>
<dbReference type="GO" id="GO:0042742">
    <property type="term" value="P:defense response to bacterium"/>
    <property type="evidence" value="ECO:0007669"/>
    <property type="project" value="UniProtKB-ARBA"/>
</dbReference>
<dbReference type="Pfam" id="PF23559">
    <property type="entry name" value="WHD_DRP"/>
    <property type="match status" value="1"/>
</dbReference>
<dbReference type="InterPro" id="IPR027417">
    <property type="entry name" value="P-loop_NTPase"/>
</dbReference>
<dbReference type="GO" id="GO:0043531">
    <property type="term" value="F:ADP binding"/>
    <property type="evidence" value="ECO:0007669"/>
    <property type="project" value="InterPro"/>
</dbReference>
<dbReference type="GO" id="GO:0009626">
    <property type="term" value="P:plant-type hypersensitive response"/>
    <property type="evidence" value="ECO:0007669"/>
    <property type="project" value="UniProtKB-ARBA"/>
</dbReference>
<keyword evidence="1" id="KW-0677">Repeat</keyword>
<dbReference type="Proteomes" id="UP000775213">
    <property type="component" value="Unassembled WGS sequence"/>
</dbReference>
<evidence type="ECO:0000259" key="3">
    <source>
        <dbReference type="Pfam" id="PF00931"/>
    </source>
</evidence>
<keyword evidence="6" id="KW-1185">Reference proteome</keyword>
<accession>A0AAV7H9D4</accession>
<evidence type="ECO:0000256" key="2">
    <source>
        <dbReference type="ARBA" id="ARBA00022821"/>
    </source>
</evidence>
<evidence type="ECO:0000259" key="4">
    <source>
        <dbReference type="Pfam" id="PF23559"/>
    </source>
</evidence>
<dbReference type="PANTHER" id="PTHR23155:SF1205">
    <property type="entry name" value="DISEASE RESISTANCE PROTEIN RPM1"/>
    <property type="match status" value="1"/>
</dbReference>
<dbReference type="InterPro" id="IPR002182">
    <property type="entry name" value="NB-ARC"/>
</dbReference>
<sequence length="466" mass="53157">MRHEIAVKIQELKNRIGHISDCRLRYGIVATASGSSNITGSTTPDHVDHQLGAFFVQEAQLVGIELPRKKLINLLMHDEQHLRVITVLGMARLGKTTLAKRVYEDPQIVGGYFYYHAWTNVPQPFNLNETQEFPAILQKKDLVKMQSKEDLDKMQSKEDQDKMQSEMDLINKLKSLLQNKRYIIVLDDIWNIDAWESIKHALPENNNGSRVMVTTQIEEVANNCCAGAGGIDNEKSKELFEKRVFGLDKPCPKHLEKVKNDVVKKCSGLPLAIVAMAGIFASMPNLNNQQQWTNLLNNLPSALETKPSLESMKEVLLLSYNHLPYFINPCFLYLSIFPEYHLIKRKYLIQLWVAEGLVSNQYDMSTEVVVEYYFNELVGRSLILPSAVGWNGKVKSCRIHDLMVDVLVFKSKEENMISIISKHSRTTLRAENVIRRLSLQGESNPIRCNPNDVDLSRVRSLSIYNC</sequence>
<feature type="domain" description="Disease resistance protein winged helix" evidence="4">
    <location>
        <begin position="336"/>
        <end position="406"/>
    </location>
</feature>
<name>A0AAV7H9D4_DENCH</name>
<dbReference type="Gene3D" id="1.10.8.430">
    <property type="entry name" value="Helical domain of apoptotic protease-activating factors"/>
    <property type="match status" value="1"/>
</dbReference>
<dbReference type="EMBL" id="JAGFBR010000006">
    <property type="protein sequence ID" value="KAH0465597.1"/>
    <property type="molecule type" value="Genomic_DNA"/>
</dbReference>
<dbReference type="Gene3D" id="3.40.50.300">
    <property type="entry name" value="P-loop containing nucleotide triphosphate hydrolases"/>
    <property type="match status" value="1"/>
</dbReference>
<keyword evidence="2" id="KW-0611">Plant defense</keyword>
<dbReference type="FunFam" id="1.10.10.10:FF:000322">
    <property type="entry name" value="Probable disease resistance protein At1g63360"/>
    <property type="match status" value="1"/>
</dbReference>
<dbReference type="PRINTS" id="PR00364">
    <property type="entry name" value="DISEASERSIST"/>
</dbReference>
<dbReference type="InterPro" id="IPR044974">
    <property type="entry name" value="Disease_R_plants"/>
</dbReference>
<dbReference type="PANTHER" id="PTHR23155">
    <property type="entry name" value="DISEASE RESISTANCE PROTEIN RP"/>
    <property type="match status" value="1"/>
</dbReference>
<organism evidence="5 6">
    <name type="scientific">Dendrobium chrysotoxum</name>
    <name type="common">Orchid</name>
    <dbReference type="NCBI Taxonomy" id="161865"/>
    <lineage>
        <taxon>Eukaryota</taxon>
        <taxon>Viridiplantae</taxon>
        <taxon>Streptophyta</taxon>
        <taxon>Embryophyta</taxon>
        <taxon>Tracheophyta</taxon>
        <taxon>Spermatophyta</taxon>
        <taxon>Magnoliopsida</taxon>
        <taxon>Liliopsida</taxon>
        <taxon>Asparagales</taxon>
        <taxon>Orchidaceae</taxon>
        <taxon>Epidendroideae</taxon>
        <taxon>Malaxideae</taxon>
        <taxon>Dendrobiinae</taxon>
        <taxon>Dendrobium</taxon>
    </lineage>
</organism>
<dbReference type="InterPro" id="IPR058922">
    <property type="entry name" value="WHD_DRP"/>
</dbReference>
<dbReference type="FunFam" id="3.40.50.300:FF:001091">
    <property type="entry name" value="Probable disease resistance protein At1g61300"/>
    <property type="match status" value="1"/>
</dbReference>